<proteinExistence type="predicted"/>
<dbReference type="RefSeq" id="WP_248252042.1">
    <property type="nucleotide sequence ID" value="NZ_JAIWJX010000002.1"/>
</dbReference>
<gene>
    <name evidence="1" type="ORF">LCY76_07055</name>
</gene>
<name>A0A9X1X8W8_9BACL</name>
<organism evidence="1 2">
    <name type="scientific">Fictibacillus marinisediminis</name>
    <dbReference type="NCBI Taxonomy" id="2878389"/>
    <lineage>
        <taxon>Bacteria</taxon>
        <taxon>Bacillati</taxon>
        <taxon>Bacillota</taxon>
        <taxon>Bacilli</taxon>
        <taxon>Bacillales</taxon>
        <taxon>Fictibacillaceae</taxon>
        <taxon>Fictibacillus</taxon>
    </lineage>
</organism>
<evidence type="ECO:0000313" key="1">
    <source>
        <dbReference type="EMBL" id="MCK6256352.1"/>
    </source>
</evidence>
<protein>
    <submittedName>
        <fullName evidence="1">Uncharacterized protein</fullName>
    </submittedName>
</protein>
<accession>A0A9X1X8W8</accession>
<sequence length="79" mass="9914">MITLIRDQKQIVVDFSFWQQSRRERYKQLIEDAGGVWKLIYLSVHADELHRRLNIRSKRFYERGFFYYGRNIDFFSEWF</sequence>
<dbReference type="EMBL" id="JAIWJX010000002">
    <property type="protein sequence ID" value="MCK6256352.1"/>
    <property type="molecule type" value="Genomic_DNA"/>
</dbReference>
<reference evidence="1" key="1">
    <citation type="submission" date="2021-09" db="EMBL/GenBank/DDBJ databases">
        <title>Genome analysis of Fictibacillus sp. KIGAM418 isolated from marine sediment.</title>
        <authorList>
            <person name="Seo M.-J."/>
            <person name="Cho E.-S."/>
            <person name="Hwang C.Y."/>
        </authorList>
    </citation>
    <scope>NUCLEOTIDE SEQUENCE</scope>
    <source>
        <strain evidence="1">KIGAM418</strain>
    </source>
</reference>
<comment type="caution">
    <text evidence="1">The sequence shown here is derived from an EMBL/GenBank/DDBJ whole genome shotgun (WGS) entry which is preliminary data.</text>
</comment>
<dbReference type="AlphaFoldDB" id="A0A9X1X8W8"/>
<evidence type="ECO:0000313" key="2">
    <source>
        <dbReference type="Proteomes" id="UP001139011"/>
    </source>
</evidence>
<dbReference type="Gene3D" id="3.40.50.300">
    <property type="entry name" value="P-loop containing nucleotide triphosphate hydrolases"/>
    <property type="match status" value="1"/>
</dbReference>
<keyword evidence="2" id="KW-1185">Reference proteome</keyword>
<dbReference type="InterPro" id="IPR027417">
    <property type="entry name" value="P-loop_NTPase"/>
</dbReference>
<dbReference type="Proteomes" id="UP001139011">
    <property type="component" value="Unassembled WGS sequence"/>
</dbReference>